<feature type="domain" description="PHD-type" evidence="14">
    <location>
        <begin position="49"/>
        <end position="99"/>
    </location>
</feature>
<dbReference type="InterPro" id="IPR002717">
    <property type="entry name" value="HAT_MYST-type"/>
</dbReference>
<evidence type="ECO:0000256" key="1">
    <source>
        <dbReference type="ARBA" id="ARBA00004123"/>
    </source>
</evidence>
<dbReference type="InterPro" id="IPR050603">
    <property type="entry name" value="MYST_HAT"/>
</dbReference>
<dbReference type="PROSITE" id="PS01359">
    <property type="entry name" value="ZF_PHD_1"/>
    <property type="match status" value="1"/>
</dbReference>
<comment type="subcellular location">
    <subcellularLocation>
        <location evidence="1 13">Nucleus</location>
    </subcellularLocation>
</comment>
<protein>
    <recommendedName>
        <fullName evidence="13">Histone acetyltransferase</fullName>
        <ecNumber evidence="13">2.3.1.48</ecNumber>
    </recommendedName>
</protein>
<evidence type="ECO:0000256" key="10">
    <source>
        <dbReference type="ARBA" id="ARBA00022990"/>
    </source>
</evidence>
<dbReference type="InterPro" id="IPR011011">
    <property type="entry name" value="Znf_FYVE_PHD"/>
</dbReference>
<comment type="similarity">
    <text evidence="3 13">Belongs to the MYST (SAS/MOZ) family.</text>
</comment>
<dbReference type="InterPro" id="IPR038045">
    <property type="entry name" value="PHF10_PHD_finger_1"/>
</dbReference>
<dbReference type="SMART" id="SM00249">
    <property type="entry name" value="PHD"/>
    <property type="match status" value="2"/>
</dbReference>
<dbReference type="SUPFAM" id="SSF55729">
    <property type="entry name" value="Acyl-CoA N-acyltransferases (Nat)"/>
    <property type="match status" value="1"/>
</dbReference>
<evidence type="ECO:0000259" key="15">
    <source>
        <dbReference type="PROSITE" id="PS51726"/>
    </source>
</evidence>
<reference evidence="16" key="1">
    <citation type="submission" date="2025-05" db="UniProtKB">
        <authorList>
            <consortium name="RefSeq"/>
        </authorList>
    </citation>
    <scope>NUCLEOTIDE SEQUENCE [LARGE SCALE GENOMIC DNA]</scope>
</reference>
<feature type="domain" description="MYST-type HAT" evidence="15">
    <location>
        <begin position="243"/>
        <end position="518"/>
    </location>
</feature>
<evidence type="ECO:0000313" key="16">
    <source>
        <dbReference type="Proteomes" id="UP001652625"/>
    </source>
</evidence>
<dbReference type="CDD" id="cd15528">
    <property type="entry name" value="PHD1_PHF10"/>
    <property type="match status" value="1"/>
</dbReference>
<keyword evidence="9" id="KW-0524">Neurogenesis</keyword>
<organism evidence="16 17">
    <name type="scientific">Hydra vulgaris</name>
    <name type="common">Hydra</name>
    <name type="synonym">Hydra attenuata</name>
    <dbReference type="NCBI Taxonomy" id="6087"/>
    <lineage>
        <taxon>Eukaryota</taxon>
        <taxon>Metazoa</taxon>
        <taxon>Cnidaria</taxon>
        <taxon>Hydrozoa</taxon>
        <taxon>Hydroidolina</taxon>
        <taxon>Anthoathecata</taxon>
        <taxon>Aplanulata</taxon>
        <taxon>Hydridae</taxon>
        <taxon>Hydra</taxon>
    </lineage>
</organism>
<reference evidence="17" key="2">
    <citation type="submission" date="2025-08" db="UniProtKB">
        <authorList>
            <consortium name="RefSeq"/>
        </authorList>
    </citation>
    <scope>IDENTIFICATION</scope>
</reference>
<dbReference type="PROSITE" id="PS51726">
    <property type="entry name" value="MYST_HAT"/>
    <property type="match status" value="1"/>
</dbReference>
<dbReference type="InterPro" id="IPR036388">
    <property type="entry name" value="WH-like_DNA-bd_sf"/>
</dbReference>
<comment type="similarity">
    <text evidence="2">Belongs to the SAYP family.</text>
</comment>
<keyword evidence="7" id="KW-0862">Zinc</keyword>
<evidence type="ECO:0000256" key="2">
    <source>
        <dbReference type="ARBA" id="ARBA00006097"/>
    </source>
</evidence>
<dbReference type="Gene3D" id="1.10.10.10">
    <property type="entry name" value="Winged helix-like DNA-binding domain superfamily/Winged helix DNA-binding domain"/>
    <property type="match status" value="1"/>
</dbReference>
<evidence type="ECO:0000256" key="8">
    <source>
        <dbReference type="ARBA" id="ARBA00022853"/>
    </source>
</evidence>
<dbReference type="InterPro" id="IPR019786">
    <property type="entry name" value="Zinc_finger_PHD-type_CS"/>
</dbReference>
<comment type="catalytic activity">
    <reaction evidence="13">
        <text>L-lysyl-[protein] + acetyl-CoA = N(6)-acetyl-L-lysyl-[protein] + CoA + H(+)</text>
        <dbReference type="Rhea" id="RHEA:45948"/>
        <dbReference type="Rhea" id="RHEA-COMP:9752"/>
        <dbReference type="Rhea" id="RHEA-COMP:10731"/>
        <dbReference type="ChEBI" id="CHEBI:15378"/>
        <dbReference type="ChEBI" id="CHEBI:29969"/>
        <dbReference type="ChEBI" id="CHEBI:57287"/>
        <dbReference type="ChEBI" id="CHEBI:57288"/>
        <dbReference type="ChEBI" id="CHEBI:61930"/>
        <dbReference type="EC" id="2.3.1.48"/>
    </reaction>
</comment>
<evidence type="ECO:0000313" key="17">
    <source>
        <dbReference type="RefSeq" id="XP_065644288.1"/>
    </source>
</evidence>
<evidence type="ECO:0000256" key="5">
    <source>
        <dbReference type="ARBA" id="ARBA00022723"/>
    </source>
</evidence>
<evidence type="ECO:0000256" key="9">
    <source>
        <dbReference type="ARBA" id="ARBA00022902"/>
    </source>
</evidence>
<dbReference type="InterPro" id="IPR013083">
    <property type="entry name" value="Znf_RING/FYVE/PHD"/>
</dbReference>
<feature type="domain" description="PHD-type" evidence="14">
    <location>
        <begin position="1"/>
        <end position="52"/>
    </location>
</feature>
<evidence type="ECO:0000256" key="11">
    <source>
        <dbReference type="ARBA" id="ARBA00023242"/>
    </source>
</evidence>
<evidence type="ECO:0000256" key="4">
    <source>
        <dbReference type="ARBA" id="ARBA00022679"/>
    </source>
</evidence>
<keyword evidence="11 13" id="KW-0539">Nucleus</keyword>
<evidence type="ECO:0000256" key="7">
    <source>
        <dbReference type="ARBA" id="ARBA00022833"/>
    </source>
</evidence>
<dbReference type="Pfam" id="PF17772">
    <property type="entry name" value="zf-MYST"/>
    <property type="match status" value="1"/>
</dbReference>
<dbReference type="InterPro" id="IPR040706">
    <property type="entry name" value="Zf-MYST"/>
</dbReference>
<evidence type="ECO:0000259" key="14">
    <source>
        <dbReference type="PROSITE" id="PS50016"/>
    </source>
</evidence>
<gene>
    <name evidence="17" type="primary">LOC100206759</name>
</gene>
<evidence type="ECO:0000256" key="6">
    <source>
        <dbReference type="ARBA" id="ARBA00022771"/>
    </source>
</evidence>
<dbReference type="SUPFAM" id="SSF57903">
    <property type="entry name" value="FYVE/PHD zinc finger"/>
    <property type="match status" value="2"/>
</dbReference>
<dbReference type="Gene3D" id="3.30.40.10">
    <property type="entry name" value="Zinc/RING finger domain, C3HC4 (zinc finger)"/>
    <property type="match status" value="1"/>
</dbReference>
<dbReference type="InterPro" id="IPR019787">
    <property type="entry name" value="Znf_PHD-finger"/>
</dbReference>
<evidence type="ECO:0000256" key="12">
    <source>
        <dbReference type="PROSITE-ProRule" id="PRU00146"/>
    </source>
</evidence>
<dbReference type="InterPro" id="IPR001965">
    <property type="entry name" value="Znf_PHD"/>
</dbReference>
<dbReference type="PANTHER" id="PTHR10615:SF161">
    <property type="entry name" value="HISTONE ACETYLTRANSFERASE KAT7"/>
    <property type="match status" value="1"/>
</dbReference>
<dbReference type="InterPro" id="IPR016181">
    <property type="entry name" value="Acyl_CoA_acyltransferase"/>
</dbReference>
<dbReference type="GeneID" id="100206759"/>
<dbReference type="RefSeq" id="XP_065644288.1">
    <property type="nucleotide sequence ID" value="XM_065788216.1"/>
</dbReference>
<dbReference type="Proteomes" id="UP001652625">
    <property type="component" value="Chromosome 01"/>
</dbReference>
<dbReference type="Pfam" id="PF01853">
    <property type="entry name" value="MOZ_SAS"/>
    <property type="match status" value="1"/>
</dbReference>
<name>A0ABM4B609_HYDVU</name>
<dbReference type="Pfam" id="PF00628">
    <property type="entry name" value="PHD"/>
    <property type="match status" value="2"/>
</dbReference>
<keyword evidence="5" id="KW-0479">Metal-binding</keyword>
<keyword evidence="10" id="KW-0007">Acetylation</keyword>
<dbReference type="PANTHER" id="PTHR10615">
    <property type="entry name" value="HISTONE ACETYLTRANSFERASE"/>
    <property type="match status" value="1"/>
</dbReference>
<dbReference type="Gene3D" id="3.30.60.60">
    <property type="entry name" value="N-acetyl transferase-like"/>
    <property type="match status" value="1"/>
</dbReference>
<keyword evidence="6 12" id="KW-0863">Zinc-finger</keyword>
<evidence type="ECO:0000256" key="3">
    <source>
        <dbReference type="ARBA" id="ARBA00010107"/>
    </source>
</evidence>
<proteinExistence type="inferred from homology"/>
<sequence>MSCKFCEADSNEEQIQCATCKGMCHPSCLELPKHIIPVVRTYDWQCNDCKYCYGCHDIQNEKQILFCDRCDRGYHMYCIKPKMKKKPKGDWFCPICTSENVIIKTGLKRGRPLKDKSLSNQFKLQNINGSDLTNQFKSDNINGSDLTIETVTQPQHINLNDTTQKYDSSDLQIIRDTDSCDDSPPDKVVKESVSTTTDSQMKSSKITPETPVEHIVSKTDINLFEAAKKKMEILLAIDKDMSPQEDGIKTIRMGDLEMEAWYKSQYPLEFNKCSKLHICEFCFDYSKTETIYKRHMAKCSFRNPPGEEIYRKDKLSVFEVDGQKATKYCQNLCLLAKLFLDHKTLWMDVGPFLFYIMTFNDETGCHIIGYFSKEKVSFLNYNVSCILIMPNYMKKGYGQMLIEFSYLLSQKEGKTGSPERPLSDLGLMSYRKYWEEKLLQYLLEYSEDQITIKGLSEIMSIHPSDIVSTLQFLGMLKYWKGKHLILLRKEIIDEYTTKAKSRENKDRVIDPVCLVWTPKVFK</sequence>
<evidence type="ECO:0000256" key="13">
    <source>
        <dbReference type="RuleBase" id="RU361211"/>
    </source>
</evidence>
<dbReference type="Gene3D" id="3.40.630.30">
    <property type="match status" value="1"/>
</dbReference>
<keyword evidence="16" id="KW-1185">Reference proteome</keyword>
<accession>A0ABM4B609</accession>
<dbReference type="PROSITE" id="PS50016">
    <property type="entry name" value="ZF_PHD_2"/>
    <property type="match status" value="2"/>
</dbReference>
<dbReference type="EC" id="2.3.1.48" evidence="13"/>
<keyword evidence="4" id="KW-0808">Transferase</keyword>
<keyword evidence="8" id="KW-0156">Chromatin regulator</keyword>